<comment type="caution">
    <text evidence="6">The sequence shown here is derived from an EMBL/GenBank/DDBJ whole genome shotgun (WGS) entry which is preliminary data.</text>
</comment>
<dbReference type="GO" id="GO:0005509">
    <property type="term" value="F:calcium ion binding"/>
    <property type="evidence" value="ECO:0007669"/>
    <property type="project" value="InterPro"/>
</dbReference>
<dbReference type="SMART" id="SM00027">
    <property type="entry name" value="EH"/>
    <property type="match status" value="3"/>
</dbReference>
<evidence type="ECO:0000259" key="4">
    <source>
        <dbReference type="PROSITE" id="PS50031"/>
    </source>
</evidence>
<dbReference type="GO" id="GO:0005737">
    <property type="term" value="C:cytoplasm"/>
    <property type="evidence" value="ECO:0007669"/>
    <property type="project" value="TreeGrafter"/>
</dbReference>
<dbReference type="InterPro" id="IPR011992">
    <property type="entry name" value="EF-hand-dom_pair"/>
</dbReference>
<feature type="domain" description="EF-hand" evidence="5">
    <location>
        <begin position="181"/>
        <end position="216"/>
    </location>
</feature>
<accession>A0A8H7EU54</accession>
<keyword evidence="7" id="KW-1185">Reference proteome</keyword>
<feature type="domain" description="EH" evidence="4">
    <location>
        <begin position="23"/>
        <end position="107"/>
    </location>
</feature>
<feature type="domain" description="EF-hand" evidence="5">
    <location>
        <begin position="327"/>
        <end position="362"/>
    </location>
</feature>
<proteinExistence type="predicted"/>
<evidence type="ECO:0000256" key="1">
    <source>
        <dbReference type="ARBA" id="ARBA00022837"/>
    </source>
</evidence>
<sequence>MTLTTSLNNLLLAHWQSLLDPNEKQAYIELFKTADADGKGILLKDEAMAFFKKSDVPHNILTEIWDASDNDTKGFLTDMEFCIALKLIACAQHGILTASPVLSTSVPLPQFSGVSVKPIPPNRVKPNTTPNAASNLAANAVEDTITPDERAKYISIFHSSGPVDGILNGDVAKNIFLRSNLPSEVLHGIWNLADTRKSGMLNQTEFIIAMHYIAAMMKGSLSSLPSTLPAHIYAAATGRTIGRQYTGSSPVMRNMTGTSGNTPITRQGTGLSNVFTGEQSHHASRGDLDISIEERTTYRNFFQQLNTNGSGYVSGSDAVHFFRHSKLPESDLARIWDLADINSTGQLSEEEFVIAMHLINRRMAGGQIPASLPSLQQAPPQSVDLLGLGDSPGTVCFYSNVESLINGVADMPAPAQERAQLVHNERDLGQERAVLENELASIRSETHLQSERVKNVQSQYEVEAQAIRELQESIAKEKESLESLKRAAEEAERKLEEERKRKGELVQELQMYRQESRHFKQRAESAQSEIEEIRLESEKSPNKDTITASSNDFFALSTATPTELFATVTETAKASSESALSPSLSVSSAKTNRTFDPFAGIKNTENKASSLPNSPSITLNRMKEAAEQKLPRSITPNVDISEIEAKFPDLSTMEQNFNATSPTAASFAPQESQQKAQETTFENITEHAIPSTSSLASPFPTSPVTNKHPQPFSPPEPKSVSKYGFDLSAFEGPSSTAEVSTSSVKDDLSAIFGAAPAEKKEKKEDNSSTSNFDDIFSVQAQAKKEPSSFTDIFLP</sequence>
<reference evidence="6" key="1">
    <citation type="submission" date="2020-01" db="EMBL/GenBank/DDBJ databases">
        <title>Genome Sequencing of Three Apophysomyces-Like Fungal Strains Confirms a Novel Fungal Genus in the Mucoromycota with divergent Burkholderia-like Endosymbiotic Bacteria.</title>
        <authorList>
            <person name="Stajich J.E."/>
            <person name="Macias A.M."/>
            <person name="Carter-House D."/>
            <person name="Lovett B."/>
            <person name="Kasson L.R."/>
            <person name="Berry K."/>
            <person name="Grigoriev I."/>
            <person name="Chang Y."/>
            <person name="Spatafora J."/>
            <person name="Kasson M.T."/>
        </authorList>
    </citation>
    <scope>NUCLEOTIDE SEQUENCE</scope>
    <source>
        <strain evidence="6">NRRL A-21654</strain>
    </source>
</reference>
<evidence type="ECO:0000256" key="2">
    <source>
        <dbReference type="SAM" id="Coils"/>
    </source>
</evidence>
<dbReference type="SMART" id="SM00054">
    <property type="entry name" value="EFh"/>
    <property type="match status" value="5"/>
</dbReference>
<dbReference type="InterPro" id="IPR002048">
    <property type="entry name" value="EF_hand_dom"/>
</dbReference>
<dbReference type="GO" id="GO:0005886">
    <property type="term" value="C:plasma membrane"/>
    <property type="evidence" value="ECO:0007669"/>
    <property type="project" value="TreeGrafter"/>
</dbReference>
<feature type="domain" description="EH" evidence="4">
    <location>
        <begin position="294"/>
        <end position="383"/>
    </location>
</feature>
<dbReference type="PROSITE" id="PS50031">
    <property type="entry name" value="EH"/>
    <property type="match status" value="3"/>
</dbReference>
<feature type="domain" description="EF-hand" evidence="5">
    <location>
        <begin position="22"/>
        <end position="57"/>
    </location>
</feature>
<dbReference type="OrthoDB" id="524326at2759"/>
<dbReference type="PANTHER" id="PTHR11216">
    <property type="entry name" value="EH DOMAIN"/>
    <property type="match status" value="1"/>
</dbReference>
<name>A0A8H7EU54_9FUNG</name>
<dbReference type="Proteomes" id="UP000605846">
    <property type="component" value="Unassembled WGS sequence"/>
</dbReference>
<dbReference type="Pfam" id="PF12763">
    <property type="entry name" value="EH"/>
    <property type="match status" value="3"/>
</dbReference>
<dbReference type="InterPro" id="IPR000261">
    <property type="entry name" value="EH_dom"/>
</dbReference>
<evidence type="ECO:0000256" key="3">
    <source>
        <dbReference type="SAM" id="MobiDB-lite"/>
    </source>
</evidence>
<dbReference type="AlphaFoldDB" id="A0A8H7EU54"/>
<keyword evidence="1" id="KW-0106">Calcium</keyword>
<dbReference type="PROSITE" id="PS50222">
    <property type="entry name" value="EF_HAND_2"/>
    <property type="match status" value="3"/>
</dbReference>
<organism evidence="6 7">
    <name type="scientific">Apophysomyces ossiformis</name>
    <dbReference type="NCBI Taxonomy" id="679940"/>
    <lineage>
        <taxon>Eukaryota</taxon>
        <taxon>Fungi</taxon>
        <taxon>Fungi incertae sedis</taxon>
        <taxon>Mucoromycota</taxon>
        <taxon>Mucoromycotina</taxon>
        <taxon>Mucoromycetes</taxon>
        <taxon>Mucorales</taxon>
        <taxon>Mucorineae</taxon>
        <taxon>Mucoraceae</taxon>
        <taxon>Apophysomyces</taxon>
    </lineage>
</organism>
<feature type="coiled-coil region" evidence="2">
    <location>
        <begin position="425"/>
        <end position="536"/>
    </location>
</feature>
<dbReference type="EMBL" id="JABAYA010000010">
    <property type="protein sequence ID" value="KAF7731425.1"/>
    <property type="molecule type" value="Genomic_DNA"/>
</dbReference>
<evidence type="ECO:0000259" key="5">
    <source>
        <dbReference type="PROSITE" id="PS50222"/>
    </source>
</evidence>
<evidence type="ECO:0000313" key="6">
    <source>
        <dbReference type="EMBL" id="KAF7731425.1"/>
    </source>
</evidence>
<dbReference type="GO" id="GO:0016197">
    <property type="term" value="P:endosomal transport"/>
    <property type="evidence" value="ECO:0007669"/>
    <property type="project" value="TreeGrafter"/>
</dbReference>
<keyword evidence="2" id="KW-0175">Coiled coil</keyword>
<dbReference type="InterPro" id="IPR018247">
    <property type="entry name" value="EF_Hand_1_Ca_BS"/>
</dbReference>
<gene>
    <name evidence="6" type="ORF">EC973_000233</name>
</gene>
<feature type="region of interest" description="Disordered" evidence="3">
    <location>
        <begin position="689"/>
        <end position="720"/>
    </location>
</feature>
<evidence type="ECO:0000313" key="7">
    <source>
        <dbReference type="Proteomes" id="UP000605846"/>
    </source>
</evidence>
<dbReference type="CDD" id="cd00052">
    <property type="entry name" value="EH"/>
    <property type="match status" value="3"/>
</dbReference>
<dbReference type="GO" id="GO:0006897">
    <property type="term" value="P:endocytosis"/>
    <property type="evidence" value="ECO:0007669"/>
    <property type="project" value="TreeGrafter"/>
</dbReference>
<dbReference type="SUPFAM" id="SSF47473">
    <property type="entry name" value="EF-hand"/>
    <property type="match status" value="3"/>
</dbReference>
<feature type="domain" description="EH" evidence="4">
    <location>
        <begin position="149"/>
        <end position="239"/>
    </location>
</feature>
<dbReference type="Gene3D" id="1.10.238.10">
    <property type="entry name" value="EF-hand"/>
    <property type="match status" value="3"/>
</dbReference>
<dbReference type="PROSITE" id="PS00018">
    <property type="entry name" value="EF_HAND_1"/>
    <property type="match status" value="1"/>
</dbReference>
<protein>
    <submittedName>
        <fullName evidence="6">Uncharacterized protein</fullName>
    </submittedName>
</protein>